<comment type="subcellular location">
    <subcellularLocation>
        <location evidence="1">Membrane</location>
    </subcellularLocation>
</comment>
<keyword evidence="9" id="KW-1185">Reference proteome</keyword>
<dbReference type="GO" id="GO:0007165">
    <property type="term" value="P:signal transduction"/>
    <property type="evidence" value="ECO:0007669"/>
    <property type="project" value="UniProtKB-KW"/>
</dbReference>
<dbReference type="SMART" id="SM00304">
    <property type="entry name" value="HAMP"/>
    <property type="match status" value="2"/>
</dbReference>
<evidence type="ECO:0000256" key="4">
    <source>
        <dbReference type="PROSITE-ProRule" id="PRU00284"/>
    </source>
</evidence>
<dbReference type="Gene3D" id="1.10.287.950">
    <property type="entry name" value="Methyl-accepting chemotaxis protein"/>
    <property type="match status" value="1"/>
</dbReference>
<dbReference type="CDD" id="cd11386">
    <property type="entry name" value="MCP_signal"/>
    <property type="match status" value="1"/>
</dbReference>
<keyword evidence="2" id="KW-0145">Chemotaxis</keyword>
<evidence type="ECO:0000256" key="5">
    <source>
        <dbReference type="SAM" id="Phobius"/>
    </source>
</evidence>
<name>A0A4U0QGS9_9RHOB</name>
<dbReference type="OrthoDB" id="4514964at2"/>
<dbReference type="InterPro" id="IPR004089">
    <property type="entry name" value="MCPsignal_dom"/>
</dbReference>
<dbReference type="InterPro" id="IPR003660">
    <property type="entry name" value="HAMP_dom"/>
</dbReference>
<dbReference type="FunFam" id="1.10.287.950:FF:000001">
    <property type="entry name" value="Methyl-accepting chemotaxis sensory transducer"/>
    <property type="match status" value="1"/>
</dbReference>
<protein>
    <submittedName>
        <fullName evidence="8">HAMP domain-containing protein</fullName>
    </submittedName>
</protein>
<dbReference type="EMBL" id="SUNH01000032">
    <property type="protein sequence ID" value="TJZ80797.1"/>
    <property type="molecule type" value="Genomic_DNA"/>
</dbReference>
<comment type="similarity">
    <text evidence="3">Belongs to the methyl-accepting chemotaxis (MCP) protein family.</text>
</comment>
<evidence type="ECO:0000256" key="1">
    <source>
        <dbReference type="ARBA" id="ARBA00004370"/>
    </source>
</evidence>
<keyword evidence="5" id="KW-0812">Transmembrane</keyword>
<dbReference type="SUPFAM" id="SSF58104">
    <property type="entry name" value="Methyl-accepting chemotaxis protein (MCP) signaling domain"/>
    <property type="match status" value="1"/>
</dbReference>
<reference evidence="8 9" key="1">
    <citation type="submission" date="2019-04" db="EMBL/GenBank/DDBJ databases">
        <authorList>
            <person name="Li J."/>
        </authorList>
    </citation>
    <scope>NUCLEOTIDE SEQUENCE [LARGE SCALE GENOMIC DNA]</scope>
    <source>
        <strain evidence="8 9">CCTCC AB2016182</strain>
    </source>
</reference>
<dbReference type="PROSITE" id="PS50111">
    <property type="entry name" value="CHEMOTAXIS_TRANSDUC_2"/>
    <property type="match status" value="1"/>
</dbReference>
<gene>
    <name evidence="8" type="ORF">FA740_16900</name>
</gene>
<dbReference type="Pfam" id="PF00672">
    <property type="entry name" value="HAMP"/>
    <property type="match status" value="1"/>
</dbReference>
<dbReference type="SMART" id="SM00283">
    <property type="entry name" value="MA"/>
    <property type="match status" value="1"/>
</dbReference>
<evidence type="ECO:0000313" key="9">
    <source>
        <dbReference type="Proteomes" id="UP000306223"/>
    </source>
</evidence>
<comment type="caution">
    <text evidence="8">The sequence shown here is derived from an EMBL/GenBank/DDBJ whole genome shotgun (WGS) entry which is preliminary data.</text>
</comment>
<evidence type="ECO:0000313" key="8">
    <source>
        <dbReference type="EMBL" id="TJZ80797.1"/>
    </source>
</evidence>
<dbReference type="Proteomes" id="UP000306223">
    <property type="component" value="Unassembled WGS sequence"/>
</dbReference>
<evidence type="ECO:0000259" key="6">
    <source>
        <dbReference type="PROSITE" id="PS50111"/>
    </source>
</evidence>
<keyword evidence="4" id="KW-0807">Transducer</keyword>
<dbReference type="PANTHER" id="PTHR43531">
    <property type="entry name" value="PROTEIN ICFG"/>
    <property type="match status" value="1"/>
</dbReference>
<dbReference type="PANTHER" id="PTHR43531:SF11">
    <property type="entry name" value="METHYL-ACCEPTING CHEMOTAXIS PROTEIN 3"/>
    <property type="match status" value="1"/>
</dbReference>
<dbReference type="PROSITE" id="PS50885">
    <property type="entry name" value="HAMP"/>
    <property type="match status" value="2"/>
</dbReference>
<dbReference type="AlphaFoldDB" id="A0A4U0QGS9"/>
<organism evidence="8 9">
    <name type="scientific">Paracoccus hibiscisoli</name>
    <dbReference type="NCBI Taxonomy" id="2023261"/>
    <lineage>
        <taxon>Bacteria</taxon>
        <taxon>Pseudomonadati</taxon>
        <taxon>Pseudomonadota</taxon>
        <taxon>Alphaproteobacteria</taxon>
        <taxon>Rhodobacterales</taxon>
        <taxon>Paracoccaceae</taxon>
        <taxon>Paracoccus</taxon>
    </lineage>
</organism>
<dbReference type="Pfam" id="PF00015">
    <property type="entry name" value="MCPsignal"/>
    <property type="match status" value="1"/>
</dbReference>
<dbReference type="InterPro" id="IPR051310">
    <property type="entry name" value="MCP_chemotaxis"/>
</dbReference>
<evidence type="ECO:0000256" key="2">
    <source>
        <dbReference type="ARBA" id="ARBA00022500"/>
    </source>
</evidence>
<feature type="domain" description="HAMP" evidence="7">
    <location>
        <begin position="42"/>
        <end position="95"/>
    </location>
</feature>
<dbReference type="SUPFAM" id="SSF158472">
    <property type="entry name" value="HAMP domain-like"/>
    <property type="match status" value="1"/>
</dbReference>
<feature type="transmembrane region" description="Helical" evidence="5">
    <location>
        <begin position="20"/>
        <end position="40"/>
    </location>
</feature>
<proteinExistence type="inferred from homology"/>
<feature type="domain" description="HAMP" evidence="7">
    <location>
        <begin position="116"/>
        <end position="172"/>
    </location>
</feature>
<dbReference type="GO" id="GO:0006935">
    <property type="term" value="P:chemotaxis"/>
    <property type="evidence" value="ECO:0007669"/>
    <property type="project" value="UniProtKB-KW"/>
</dbReference>
<feature type="domain" description="Methyl-accepting transducer" evidence="6">
    <location>
        <begin position="177"/>
        <end position="406"/>
    </location>
</feature>
<keyword evidence="5" id="KW-1133">Transmembrane helix</keyword>
<keyword evidence="5" id="KW-0472">Membrane</keyword>
<evidence type="ECO:0000256" key="3">
    <source>
        <dbReference type="ARBA" id="ARBA00029447"/>
    </source>
</evidence>
<sequence length="461" mass="48149">MSVTTGLSAEAVGVLQSTSTSILAGVAVATLIGALIAVLLSRDLGNRLRIAVDQTGRLARGELDVDIQGTEGRNELSEMAQALSIFKRNAIEARHLAAEARRTEAEAAAAREVESRQQSRVVRDIGAGLTRLAQGDLTEQIPNPPSDPFPAGYDGLREAFNSVVANLTGTVARITDVADQVRGGATEITSAAQDLASRAETQAATLEESAAALNEMNASVHSTAERARHAEQASRQNRDIAEASAAVVRDAVTAMRGIEASSDQITRIIGVIDDIAFQTNLLALNAGVEAARAGEAGRGFAVVASEVRGLAQRASDSAREIKSLISQSATQVKAGSALVGRTGDSLGQILTKAHEVSEQITAISLAANEQSVGLAEVNTGVNQLDQVTQQNAAVAEQANAAAASLQQRAEDLIREISGFRISGRTARAELSRPKMASPLPVVEPVPLRVVGGRSEGQMFEF</sequence>
<accession>A0A4U0QGS9</accession>
<evidence type="ECO:0000259" key="7">
    <source>
        <dbReference type="PROSITE" id="PS50885"/>
    </source>
</evidence>
<dbReference type="GO" id="GO:0016020">
    <property type="term" value="C:membrane"/>
    <property type="evidence" value="ECO:0007669"/>
    <property type="project" value="UniProtKB-SubCell"/>
</dbReference>
<dbReference type="Gene3D" id="6.10.340.10">
    <property type="match status" value="1"/>
</dbReference>